<dbReference type="RefSeq" id="WP_148450048.1">
    <property type="nucleotide sequence ID" value="NZ_VSDO01000001.1"/>
</dbReference>
<dbReference type="NCBIfam" id="TIGR01188">
    <property type="entry name" value="drrA"/>
    <property type="match status" value="1"/>
</dbReference>
<proteinExistence type="inferred from homology"/>
<dbReference type="Pfam" id="PF13732">
    <property type="entry name" value="DrrA1-3_C"/>
    <property type="match status" value="1"/>
</dbReference>
<dbReference type="Pfam" id="PF00005">
    <property type="entry name" value="ABC_tran"/>
    <property type="match status" value="1"/>
</dbReference>
<evidence type="ECO:0000256" key="8">
    <source>
        <dbReference type="ARBA" id="ARBA00049985"/>
    </source>
</evidence>
<dbReference type="GO" id="GO:0005524">
    <property type="term" value="F:ATP binding"/>
    <property type="evidence" value="ECO:0007669"/>
    <property type="project" value="UniProtKB-KW"/>
</dbReference>
<keyword evidence="3" id="KW-1003">Cell membrane</keyword>
<dbReference type="PROSITE" id="PS00211">
    <property type="entry name" value="ABC_TRANSPORTER_1"/>
    <property type="match status" value="1"/>
</dbReference>
<evidence type="ECO:0000256" key="1">
    <source>
        <dbReference type="ARBA" id="ARBA00004413"/>
    </source>
</evidence>
<evidence type="ECO:0000256" key="2">
    <source>
        <dbReference type="ARBA" id="ARBA00022448"/>
    </source>
</evidence>
<dbReference type="AlphaFoldDB" id="A0A5D0CXM0"/>
<accession>A0A5D0CXM0</accession>
<dbReference type="InterPro" id="IPR003593">
    <property type="entry name" value="AAA+_ATPase"/>
</dbReference>
<dbReference type="GO" id="GO:0016887">
    <property type="term" value="F:ATP hydrolysis activity"/>
    <property type="evidence" value="ECO:0007669"/>
    <property type="project" value="InterPro"/>
</dbReference>
<dbReference type="InterPro" id="IPR050763">
    <property type="entry name" value="ABC_transporter_ATP-binding"/>
</dbReference>
<comment type="caution">
    <text evidence="10">The sequence shown here is derived from an EMBL/GenBank/DDBJ whole genome shotgun (WGS) entry which is preliminary data.</text>
</comment>
<dbReference type="PANTHER" id="PTHR42711">
    <property type="entry name" value="ABC TRANSPORTER ATP-BINDING PROTEIN"/>
    <property type="match status" value="1"/>
</dbReference>
<comment type="subcellular location">
    <subcellularLocation>
        <location evidence="1">Cell membrane</location>
        <topology evidence="1">Peripheral membrane protein</topology>
        <orientation evidence="1">Cytoplasmic side</orientation>
    </subcellularLocation>
</comment>
<dbReference type="Proteomes" id="UP000325218">
    <property type="component" value="Unassembled WGS sequence"/>
</dbReference>
<feature type="domain" description="ABC transporter" evidence="9">
    <location>
        <begin position="5"/>
        <end position="235"/>
    </location>
</feature>
<dbReference type="GO" id="GO:1900753">
    <property type="term" value="P:doxorubicin transport"/>
    <property type="evidence" value="ECO:0007669"/>
    <property type="project" value="InterPro"/>
</dbReference>
<dbReference type="OrthoDB" id="9804819at2"/>
<sequence length="325" mass="35404">MSYAIQVQGLRKSFRGQEAVKGIEFEVRKGELLALLGPNGAGKTTTIHMLSTLLPPDSGSAWIAGFDVVKQPKEVRARISLTGQFAALDEGLTGLQNLRMIARLHGYPAKEAREIAGHLLESFGLTEAGNRIVQGYSGGMRRRLDIAAGIVSRPEILFLDEPTTGLDPRSRQGVWETVRLLLAQGTTILLTTQDLEEADQLADRIALMDQGTMIAKGTSRELKTWLGGKTLELILTEPADPVLLTRLLADSSGRSNIRSDERLVYRIPVDNAAHAGQLVQSLLETPIGIESFSLKEPTLDEVFLALTRDSRDGAVTKRDSGRSPQ</sequence>
<organism evidence="10 11">
    <name type="scientific">Paenibacillus faecis</name>
    <dbReference type="NCBI Taxonomy" id="862114"/>
    <lineage>
        <taxon>Bacteria</taxon>
        <taxon>Bacillati</taxon>
        <taxon>Bacillota</taxon>
        <taxon>Bacilli</taxon>
        <taxon>Bacillales</taxon>
        <taxon>Paenibacillaceae</taxon>
        <taxon>Paenibacillus</taxon>
    </lineage>
</organism>
<reference evidence="10 11" key="1">
    <citation type="submission" date="2019-08" db="EMBL/GenBank/DDBJ databases">
        <title>Genome sequencing of Paenibacillus faecis DSM 23593(T).</title>
        <authorList>
            <person name="Kook J.-K."/>
            <person name="Park S.-N."/>
            <person name="Lim Y.K."/>
        </authorList>
    </citation>
    <scope>NUCLEOTIDE SEQUENCE [LARGE SCALE GENOMIC DNA]</scope>
    <source>
        <strain evidence="10 11">DSM 23593</strain>
    </source>
</reference>
<evidence type="ECO:0000256" key="5">
    <source>
        <dbReference type="ARBA" id="ARBA00022840"/>
    </source>
</evidence>
<dbReference type="FunFam" id="3.40.50.300:FF:000589">
    <property type="entry name" value="ABC transporter, ATP-binding subunit"/>
    <property type="match status" value="1"/>
</dbReference>
<keyword evidence="7" id="KW-0472">Membrane</keyword>
<keyword evidence="5 10" id="KW-0067">ATP-binding</keyword>
<dbReference type="PROSITE" id="PS50893">
    <property type="entry name" value="ABC_TRANSPORTER_2"/>
    <property type="match status" value="1"/>
</dbReference>
<comment type="similarity">
    <text evidence="8">Belongs to the ABC transporter superfamily. Drug exporter-1 (DrugE1) (TC 3.A.1.105) family.</text>
</comment>
<evidence type="ECO:0000259" key="9">
    <source>
        <dbReference type="PROSITE" id="PS50893"/>
    </source>
</evidence>
<evidence type="ECO:0000256" key="3">
    <source>
        <dbReference type="ARBA" id="ARBA00022475"/>
    </source>
</evidence>
<evidence type="ECO:0000256" key="4">
    <source>
        <dbReference type="ARBA" id="ARBA00022741"/>
    </source>
</evidence>
<protein>
    <submittedName>
        <fullName evidence="10">ATP-binding cassette domain-containing protein</fullName>
    </submittedName>
</protein>
<evidence type="ECO:0000313" key="10">
    <source>
        <dbReference type="EMBL" id="TYA14463.1"/>
    </source>
</evidence>
<evidence type="ECO:0000313" key="11">
    <source>
        <dbReference type="Proteomes" id="UP000325218"/>
    </source>
</evidence>
<evidence type="ECO:0000256" key="7">
    <source>
        <dbReference type="ARBA" id="ARBA00023136"/>
    </source>
</evidence>
<dbReference type="InterPro" id="IPR025302">
    <property type="entry name" value="DrrA1/2-like_C"/>
</dbReference>
<keyword evidence="6" id="KW-1278">Translocase</keyword>
<dbReference type="GO" id="GO:0043215">
    <property type="term" value="P:daunorubicin transport"/>
    <property type="evidence" value="ECO:0007669"/>
    <property type="project" value="InterPro"/>
</dbReference>
<keyword evidence="4" id="KW-0547">Nucleotide-binding</keyword>
<dbReference type="InterPro" id="IPR003439">
    <property type="entry name" value="ABC_transporter-like_ATP-bd"/>
</dbReference>
<keyword evidence="2" id="KW-0813">Transport</keyword>
<dbReference type="SMART" id="SM00382">
    <property type="entry name" value="AAA"/>
    <property type="match status" value="1"/>
</dbReference>
<keyword evidence="11" id="KW-1185">Reference proteome</keyword>
<dbReference type="GO" id="GO:0005886">
    <property type="term" value="C:plasma membrane"/>
    <property type="evidence" value="ECO:0007669"/>
    <property type="project" value="UniProtKB-SubCell"/>
</dbReference>
<dbReference type="InterPro" id="IPR017871">
    <property type="entry name" value="ABC_transporter-like_CS"/>
</dbReference>
<dbReference type="Gene3D" id="3.40.50.300">
    <property type="entry name" value="P-loop containing nucleotide triphosphate hydrolases"/>
    <property type="match status" value="1"/>
</dbReference>
<dbReference type="EMBL" id="VSDO01000001">
    <property type="protein sequence ID" value="TYA14463.1"/>
    <property type="molecule type" value="Genomic_DNA"/>
</dbReference>
<dbReference type="PANTHER" id="PTHR42711:SF19">
    <property type="entry name" value="DOXORUBICIN RESISTANCE ATP-BINDING PROTEIN DRRA"/>
    <property type="match status" value="1"/>
</dbReference>
<name>A0A5D0CXM0_9BACL</name>
<dbReference type="SUPFAM" id="SSF52540">
    <property type="entry name" value="P-loop containing nucleoside triphosphate hydrolases"/>
    <property type="match status" value="1"/>
</dbReference>
<dbReference type="InterPro" id="IPR005894">
    <property type="entry name" value="DrrA"/>
</dbReference>
<dbReference type="InterPro" id="IPR027417">
    <property type="entry name" value="P-loop_NTPase"/>
</dbReference>
<gene>
    <name evidence="10" type="ORF">FRY98_01890</name>
</gene>
<evidence type="ECO:0000256" key="6">
    <source>
        <dbReference type="ARBA" id="ARBA00022967"/>
    </source>
</evidence>